<keyword evidence="4" id="KW-1185">Reference proteome</keyword>
<reference evidence="4" key="1">
    <citation type="journal article" date="2019" name="Int. J. Syst. Evol. Microbiol.">
        <title>The Global Catalogue of Microorganisms (GCM) 10K type strain sequencing project: providing services to taxonomists for standard genome sequencing and annotation.</title>
        <authorList>
            <consortium name="The Broad Institute Genomics Platform"/>
            <consortium name="The Broad Institute Genome Sequencing Center for Infectious Disease"/>
            <person name="Wu L."/>
            <person name="Ma J."/>
        </authorList>
    </citation>
    <scope>NUCLEOTIDE SEQUENCE [LARGE SCALE GENOMIC DNA]</scope>
    <source>
        <strain evidence="4">JCM 11496</strain>
    </source>
</reference>
<evidence type="ECO:0000313" key="4">
    <source>
        <dbReference type="Proteomes" id="UP001597307"/>
    </source>
</evidence>
<dbReference type="PANTHER" id="PTHR21621">
    <property type="entry name" value="RIBOSOMAL PROTEIN S6 MODIFICATION PROTEIN"/>
    <property type="match status" value="1"/>
</dbReference>
<evidence type="ECO:0000259" key="2">
    <source>
        <dbReference type="PROSITE" id="PS50975"/>
    </source>
</evidence>
<evidence type="ECO:0000256" key="1">
    <source>
        <dbReference type="PROSITE-ProRule" id="PRU00409"/>
    </source>
</evidence>
<proteinExistence type="predicted"/>
<protein>
    <recommendedName>
        <fullName evidence="2">ATP-grasp domain-containing protein</fullName>
    </recommendedName>
</protein>
<accession>A0ABW4QAU9</accession>
<keyword evidence="1" id="KW-0547">Nucleotide-binding</keyword>
<organism evidence="3 4">
    <name type="scientific">Arthrobacter flavus</name>
    <dbReference type="NCBI Taxonomy" id="95172"/>
    <lineage>
        <taxon>Bacteria</taxon>
        <taxon>Bacillati</taxon>
        <taxon>Actinomycetota</taxon>
        <taxon>Actinomycetes</taxon>
        <taxon>Micrococcales</taxon>
        <taxon>Micrococcaceae</taxon>
        <taxon>Arthrobacter</taxon>
    </lineage>
</organism>
<dbReference type="PANTHER" id="PTHR21621:SF0">
    <property type="entry name" value="BETA-CITRYLGLUTAMATE SYNTHASE B-RELATED"/>
    <property type="match status" value="1"/>
</dbReference>
<sequence length="482" mass="52933">MIEPLDATGGHQLASSWPSQFEADVVREAFGTRLGGYTIALEAWRRGLQVRFFDSQLRRYELSDGSTRIRFDKTRPSLTTRAAIAVEQNKHLTNSRLHEAGVPVPTSRVLDPFAADAEKELLIFAEDTGYPLVLKPLRGSMGRDVFTNLSTPVELVETFQYLAARCADGEKLVLESHFTGEDYRVLVVGDRVVAACLRRPANVVGDGTSTIQELIDQKNSVRLANPYLCKKLIKRDREVDQYLKRHGYNLSDVPSTGCEVMLRGKANASQGGDSIDKTVELPDAVKDAAVRAVAAVPGLAIAGVDVLFDSSRTPVEDSFRVIEMNSRPEIEINMYPWEGTGQDVPLHILDAFFPSSMRRQAPQIGKLGLNLEQLLAPLQGASANEVTANTMPSHAYPTRLSYGLRGPSSFSAPDKNLVHLAARRAGVSGRVEEVGGVGRLLLSGTEEGTRKFLRSESLRLAVDEGSKERWNGVVMQGFYFDS</sequence>
<dbReference type="RefSeq" id="WP_343881063.1">
    <property type="nucleotide sequence ID" value="NZ_BAAAIJ010000051.1"/>
</dbReference>
<dbReference type="EMBL" id="JBHUGA010000060">
    <property type="protein sequence ID" value="MFD1847845.1"/>
    <property type="molecule type" value="Genomic_DNA"/>
</dbReference>
<evidence type="ECO:0000313" key="3">
    <source>
        <dbReference type="EMBL" id="MFD1847845.1"/>
    </source>
</evidence>
<feature type="domain" description="ATP-grasp" evidence="2">
    <location>
        <begin position="94"/>
        <end position="353"/>
    </location>
</feature>
<dbReference type="SUPFAM" id="SSF56059">
    <property type="entry name" value="Glutathione synthetase ATP-binding domain-like"/>
    <property type="match status" value="1"/>
</dbReference>
<keyword evidence="1" id="KW-0067">ATP-binding</keyword>
<comment type="caution">
    <text evidence="3">The sequence shown here is derived from an EMBL/GenBank/DDBJ whole genome shotgun (WGS) entry which is preliminary data.</text>
</comment>
<dbReference type="Gene3D" id="3.30.470.20">
    <property type="entry name" value="ATP-grasp fold, B domain"/>
    <property type="match status" value="2"/>
</dbReference>
<dbReference type="Proteomes" id="UP001597307">
    <property type="component" value="Unassembled WGS sequence"/>
</dbReference>
<dbReference type="PROSITE" id="PS50975">
    <property type="entry name" value="ATP_GRASP"/>
    <property type="match status" value="1"/>
</dbReference>
<dbReference type="InterPro" id="IPR011761">
    <property type="entry name" value="ATP-grasp"/>
</dbReference>
<name>A0ABW4QAU9_9MICC</name>
<gene>
    <name evidence="3" type="ORF">ACFSFX_14740</name>
</gene>